<feature type="domain" description="HTH cro/C1-type" evidence="2">
    <location>
        <begin position="24"/>
        <end position="75"/>
    </location>
</feature>
<dbReference type="GO" id="GO:0003677">
    <property type="term" value="F:DNA binding"/>
    <property type="evidence" value="ECO:0007669"/>
    <property type="project" value="InterPro"/>
</dbReference>
<dbReference type="Pfam" id="PF01381">
    <property type="entry name" value="HTH_3"/>
    <property type="match status" value="1"/>
</dbReference>
<accession>A0A6J4NGE0</accession>
<dbReference type="EMBL" id="CADCUR010000057">
    <property type="protein sequence ID" value="CAA9387336.1"/>
    <property type="molecule type" value="Genomic_DNA"/>
</dbReference>
<dbReference type="InterPro" id="IPR001387">
    <property type="entry name" value="Cro/C1-type_HTH"/>
</dbReference>
<protein>
    <recommendedName>
        <fullName evidence="2">HTH cro/C1-type domain-containing protein</fullName>
    </recommendedName>
</protein>
<dbReference type="SMART" id="SM00530">
    <property type="entry name" value="HTH_XRE"/>
    <property type="match status" value="1"/>
</dbReference>
<evidence type="ECO:0000313" key="3">
    <source>
        <dbReference type="EMBL" id="CAA9387336.1"/>
    </source>
</evidence>
<dbReference type="PROSITE" id="PS50943">
    <property type="entry name" value="HTH_CROC1"/>
    <property type="match status" value="1"/>
</dbReference>
<feature type="coiled-coil region" evidence="1">
    <location>
        <begin position="22"/>
        <end position="53"/>
    </location>
</feature>
<dbReference type="SUPFAM" id="SSF47413">
    <property type="entry name" value="lambda repressor-like DNA-binding domains"/>
    <property type="match status" value="1"/>
</dbReference>
<evidence type="ECO:0000259" key="2">
    <source>
        <dbReference type="PROSITE" id="PS50943"/>
    </source>
</evidence>
<dbReference type="CDD" id="cd00093">
    <property type="entry name" value="HTH_XRE"/>
    <property type="match status" value="1"/>
</dbReference>
<name>A0A6J4NGE0_9BACT</name>
<dbReference type="Gene3D" id="1.10.260.40">
    <property type="entry name" value="lambda repressor-like DNA-binding domains"/>
    <property type="match status" value="1"/>
</dbReference>
<dbReference type="AlphaFoldDB" id="A0A6J4NGE0"/>
<gene>
    <name evidence="3" type="ORF">AVDCRST_MAG74-757</name>
</gene>
<proteinExistence type="predicted"/>
<organism evidence="3">
    <name type="scientific">uncultured Pyrinomonadaceae bacterium</name>
    <dbReference type="NCBI Taxonomy" id="2283094"/>
    <lineage>
        <taxon>Bacteria</taxon>
        <taxon>Pseudomonadati</taxon>
        <taxon>Acidobacteriota</taxon>
        <taxon>Blastocatellia</taxon>
        <taxon>Blastocatellales</taxon>
        <taxon>Pyrinomonadaceae</taxon>
        <taxon>environmental samples</taxon>
    </lineage>
</organism>
<reference evidence="3" key="1">
    <citation type="submission" date="2020-02" db="EMBL/GenBank/DDBJ databases">
        <authorList>
            <person name="Meier V. D."/>
        </authorList>
    </citation>
    <scope>NUCLEOTIDE SEQUENCE</scope>
    <source>
        <strain evidence="3">AVDCRST_MAG74</strain>
    </source>
</reference>
<dbReference type="InterPro" id="IPR010982">
    <property type="entry name" value="Lambda_DNA-bd_dom_sf"/>
</dbReference>
<sequence>MSPTAKERSTEIARELRREIRLGELRGALDISQEELAELLNKKQAAISRLERRSDMHVSTLRAFIKALGGKLEIIASFPDASYHIKQFESDDTTDDAVLT</sequence>
<evidence type="ECO:0000256" key="1">
    <source>
        <dbReference type="SAM" id="Coils"/>
    </source>
</evidence>
<keyword evidence="1" id="KW-0175">Coiled coil</keyword>